<dbReference type="AlphaFoldDB" id="A0A127M661"/>
<evidence type="ECO:0000313" key="6">
    <source>
        <dbReference type="EMBL" id="AMO68699.1"/>
    </source>
</evidence>
<sequence length="174" mass="19200">MLSTLVWVDWAIIGVVTLSALISLIRGFVKEALSLASWAVAFFVSVAFHSQAVGLLENLVDKIYLREILAYVLLFGGTLVLGSLLTHFIAMVVKRTGLSGTDRLLGMIFGTTRGLIVVLAALVLLPSLLTGIENDQWWKESQLIPEFLLMKDWSEQSFNDVVNWVSTLMSNNSV</sequence>
<dbReference type="EMBL" id="CP014544">
    <property type="protein sequence ID" value="AMO68699.1"/>
    <property type="molecule type" value="Genomic_DNA"/>
</dbReference>
<dbReference type="InterPro" id="IPR052719">
    <property type="entry name" value="CvpA-like"/>
</dbReference>
<dbReference type="Proteomes" id="UP000074119">
    <property type="component" value="Chromosome"/>
</dbReference>
<comment type="subcellular location">
    <subcellularLocation>
        <location evidence="1">Membrane</location>
        <topology evidence="1">Multi-pass membrane protein</topology>
    </subcellularLocation>
</comment>
<feature type="transmembrane region" description="Helical" evidence="5">
    <location>
        <begin position="7"/>
        <end position="29"/>
    </location>
</feature>
<keyword evidence="4 5" id="KW-0472">Membrane</keyword>
<proteinExistence type="predicted"/>
<evidence type="ECO:0000313" key="7">
    <source>
        <dbReference type="Proteomes" id="UP000074119"/>
    </source>
</evidence>
<evidence type="ECO:0000256" key="4">
    <source>
        <dbReference type="ARBA" id="ARBA00023136"/>
    </source>
</evidence>
<keyword evidence="3 5" id="KW-1133">Transmembrane helix</keyword>
<evidence type="ECO:0000256" key="2">
    <source>
        <dbReference type="ARBA" id="ARBA00022692"/>
    </source>
</evidence>
<dbReference type="RefSeq" id="WP_062383739.1">
    <property type="nucleotide sequence ID" value="NZ_CP014544.1"/>
</dbReference>
<evidence type="ECO:0000256" key="5">
    <source>
        <dbReference type="SAM" id="Phobius"/>
    </source>
</evidence>
<dbReference type="PANTHER" id="PTHR36926">
    <property type="entry name" value="COLICIN V PRODUCTION PROTEIN"/>
    <property type="match status" value="1"/>
</dbReference>
<organism evidence="6 7">
    <name type="scientific">Zhongshania aliphaticivorans</name>
    <dbReference type="NCBI Taxonomy" id="1470434"/>
    <lineage>
        <taxon>Bacteria</taxon>
        <taxon>Pseudomonadati</taxon>
        <taxon>Pseudomonadota</taxon>
        <taxon>Gammaproteobacteria</taxon>
        <taxon>Cellvibrionales</taxon>
        <taxon>Spongiibacteraceae</taxon>
        <taxon>Zhongshania</taxon>
    </lineage>
</organism>
<keyword evidence="2 5" id="KW-0812">Transmembrane</keyword>
<evidence type="ECO:0000256" key="1">
    <source>
        <dbReference type="ARBA" id="ARBA00004141"/>
    </source>
</evidence>
<dbReference type="PANTHER" id="PTHR36926:SF1">
    <property type="entry name" value="COLICIN V PRODUCTION PROTEIN"/>
    <property type="match status" value="1"/>
</dbReference>
<feature type="transmembrane region" description="Helical" evidence="5">
    <location>
        <begin position="104"/>
        <end position="129"/>
    </location>
</feature>
<dbReference type="InterPro" id="IPR003825">
    <property type="entry name" value="Colicin-V_CvpA"/>
</dbReference>
<gene>
    <name evidence="6" type="ORF">AZF00_10500</name>
</gene>
<feature type="transmembrane region" description="Helical" evidence="5">
    <location>
        <begin position="35"/>
        <end position="56"/>
    </location>
</feature>
<dbReference type="KEGG" id="zal:AZF00_10500"/>
<dbReference type="STRING" id="1470434.AZF00_10500"/>
<dbReference type="Pfam" id="PF02674">
    <property type="entry name" value="Colicin_V"/>
    <property type="match status" value="1"/>
</dbReference>
<evidence type="ECO:0000256" key="3">
    <source>
        <dbReference type="ARBA" id="ARBA00022989"/>
    </source>
</evidence>
<dbReference type="GO" id="GO:0009403">
    <property type="term" value="P:toxin biosynthetic process"/>
    <property type="evidence" value="ECO:0007669"/>
    <property type="project" value="InterPro"/>
</dbReference>
<reference evidence="6 7" key="1">
    <citation type="submission" date="2015-12" db="EMBL/GenBank/DDBJ databases">
        <authorList>
            <person name="Shamseldin A."/>
            <person name="Moawad H."/>
            <person name="Abd El-Rahim W.M."/>
            <person name="Sadowsky M.J."/>
        </authorList>
    </citation>
    <scope>NUCLEOTIDE SEQUENCE [LARGE SCALE GENOMIC DNA]</scope>
    <source>
        <strain evidence="6 7">SM2</strain>
    </source>
</reference>
<protein>
    <submittedName>
        <fullName evidence="6">Colicin V production CvpA</fullName>
    </submittedName>
</protein>
<feature type="transmembrane region" description="Helical" evidence="5">
    <location>
        <begin position="68"/>
        <end position="92"/>
    </location>
</feature>
<dbReference type="GO" id="GO:0016020">
    <property type="term" value="C:membrane"/>
    <property type="evidence" value="ECO:0007669"/>
    <property type="project" value="UniProtKB-SubCell"/>
</dbReference>
<name>A0A127M661_9GAMM</name>
<accession>A0A127M661</accession>